<reference evidence="3 4" key="1">
    <citation type="submission" date="2012-08" db="EMBL/GenBank/DDBJ databases">
        <title>Oryza genome evolution.</title>
        <authorList>
            <person name="Wing R.A."/>
        </authorList>
    </citation>
    <scope>NUCLEOTIDE SEQUENCE</scope>
</reference>
<evidence type="ECO:0000259" key="2">
    <source>
        <dbReference type="Pfam" id="PF23635"/>
    </source>
</evidence>
<protein>
    <submittedName>
        <fullName evidence="3">Uncharacterized protein</fullName>
    </submittedName>
</protein>
<dbReference type="eggNOG" id="ENOG502R45U">
    <property type="taxonomic scope" value="Eukaryota"/>
</dbReference>
<sequence>MEGDHPHSPSPLPPATAVSAVLSNDDLLGEILLRVGFPTTLVRASLVCKRWLRFVSHPALHPPRLLGYFVATYSRDGTTDAHLPNHPHFIPVQPHPPELDPVIRRGRFGCGAEAYDTFRTGIMNCRNDHVLLCMRRRRRDDDVDDPVYEIGVHCPLHPERGLVMFPQPPIYDDDDPFDEEFVEGMCHHQRGLLLREDNGDVLALSVKFGIQGKVCARVYAARGGAWKMHTTVMTRLPDVASVYDVVMVQDKVFIAGGTPRTVLVLDVMSSSFYTIPLPDGVVCGNRKHDIMVGRAGDDSGVYIAEMKEPLLELRIWLHKVGGDGWTLVDTIGGLPVMCADLGIDGVGGDTRILYLNAVGDDAVLDDG</sequence>
<reference evidence="3" key="3">
    <citation type="submission" date="2015-04" db="UniProtKB">
        <authorList>
            <consortium name="EnsemblPlants"/>
        </authorList>
    </citation>
    <scope>IDENTIFICATION</scope>
</reference>
<reference evidence="4" key="2">
    <citation type="submission" date="2013-12" db="EMBL/GenBank/DDBJ databases">
        <authorList>
            <person name="Yu Y."/>
            <person name="Lee S."/>
            <person name="de Baynast K."/>
            <person name="Wissotski M."/>
            <person name="Liu L."/>
            <person name="Talag J."/>
            <person name="Goicoechea J."/>
            <person name="Angelova A."/>
            <person name="Jetty R."/>
            <person name="Kudrna D."/>
            <person name="Golser W."/>
            <person name="Rivera L."/>
            <person name="Zhang J."/>
            <person name="Wing R."/>
        </authorList>
    </citation>
    <scope>NUCLEOTIDE SEQUENCE</scope>
</reference>
<dbReference type="Proteomes" id="UP000032180">
    <property type="component" value="Chromosome 2"/>
</dbReference>
<accession>A0A0D9VEZ1</accession>
<name>A0A0D9VEZ1_9ORYZ</name>
<dbReference type="HOGENOM" id="CLU_037069_1_0_1"/>
<dbReference type="Pfam" id="PF00646">
    <property type="entry name" value="F-box"/>
    <property type="match status" value="1"/>
</dbReference>
<dbReference type="SUPFAM" id="SSF81383">
    <property type="entry name" value="F-box domain"/>
    <property type="match status" value="1"/>
</dbReference>
<dbReference type="Pfam" id="PF23635">
    <property type="entry name" value="Beta-prop_AT5G49610-like"/>
    <property type="match status" value="1"/>
</dbReference>
<organism evidence="3 4">
    <name type="scientific">Leersia perrieri</name>
    <dbReference type="NCBI Taxonomy" id="77586"/>
    <lineage>
        <taxon>Eukaryota</taxon>
        <taxon>Viridiplantae</taxon>
        <taxon>Streptophyta</taxon>
        <taxon>Embryophyta</taxon>
        <taxon>Tracheophyta</taxon>
        <taxon>Spermatophyta</taxon>
        <taxon>Magnoliopsida</taxon>
        <taxon>Liliopsida</taxon>
        <taxon>Poales</taxon>
        <taxon>Poaceae</taxon>
        <taxon>BOP clade</taxon>
        <taxon>Oryzoideae</taxon>
        <taxon>Oryzeae</taxon>
        <taxon>Oryzinae</taxon>
        <taxon>Leersia</taxon>
    </lineage>
</organism>
<dbReference type="InterPro" id="IPR056594">
    <property type="entry name" value="AT5G49610-like_b-prop"/>
</dbReference>
<evidence type="ECO:0000313" key="3">
    <source>
        <dbReference type="EnsemblPlants" id="LPERR02G10730.1"/>
    </source>
</evidence>
<feature type="domain" description="F-box" evidence="1">
    <location>
        <begin position="25"/>
        <end position="60"/>
    </location>
</feature>
<dbReference type="Gramene" id="LPERR02G10730.1">
    <property type="protein sequence ID" value="LPERR02G10730.1"/>
    <property type="gene ID" value="LPERR02G10730"/>
</dbReference>
<feature type="domain" description="F-box protein AT5G49610-like beta-propeller" evidence="2">
    <location>
        <begin position="122"/>
        <end position="362"/>
    </location>
</feature>
<dbReference type="EnsemblPlants" id="LPERR02G10730.1">
    <property type="protein sequence ID" value="LPERR02G10730.1"/>
    <property type="gene ID" value="LPERR02G10730"/>
</dbReference>
<dbReference type="InterPro" id="IPR036047">
    <property type="entry name" value="F-box-like_dom_sf"/>
</dbReference>
<evidence type="ECO:0000313" key="4">
    <source>
        <dbReference type="Proteomes" id="UP000032180"/>
    </source>
</evidence>
<dbReference type="InterPro" id="IPR001810">
    <property type="entry name" value="F-box_dom"/>
</dbReference>
<dbReference type="Gene3D" id="1.20.1280.50">
    <property type="match status" value="1"/>
</dbReference>
<keyword evidence="4" id="KW-1185">Reference proteome</keyword>
<proteinExistence type="predicted"/>
<dbReference type="PANTHER" id="PTHR33207">
    <property type="entry name" value="F-BOX DOMAIN CONTAINING PROTEIN-RELATED"/>
    <property type="match status" value="1"/>
</dbReference>
<dbReference type="AlphaFoldDB" id="A0A0D9VEZ1"/>
<evidence type="ECO:0000259" key="1">
    <source>
        <dbReference type="Pfam" id="PF00646"/>
    </source>
</evidence>